<dbReference type="PANTHER" id="PTHR11738:SF185">
    <property type="entry name" value="PLATELET GLYCOPROTEIN VI"/>
    <property type="match status" value="1"/>
</dbReference>
<proteinExistence type="predicted"/>
<dbReference type="GO" id="GO:0002764">
    <property type="term" value="P:immune response-regulating signaling pathway"/>
    <property type="evidence" value="ECO:0007669"/>
    <property type="project" value="TreeGrafter"/>
</dbReference>
<dbReference type="Pfam" id="PF13895">
    <property type="entry name" value="Ig_2"/>
    <property type="match status" value="1"/>
</dbReference>
<dbReference type="Gene3D" id="2.60.40.10">
    <property type="entry name" value="Immunoglobulins"/>
    <property type="match status" value="2"/>
</dbReference>
<evidence type="ECO:0000313" key="6">
    <source>
        <dbReference type="Ensembl" id="ENSSDAP00000008806.1"/>
    </source>
</evidence>
<evidence type="ECO:0000256" key="4">
    <source>
        <dbReference type="SAM" id="MobiDB-lite"/>
    </source>
</evidence>
<accession>A0A8C9PK13</accession>
<evidence type="ECO:0000256" key="3">
    <source>
        <dbReference type="ARBA" id="ARBA00023319"/>
    </source>
</evidence>
<dbReference type="AlphaFoldDB" id="A0A8C9PK13"/>
<dbReference type="SMART" id="SM00409">
    <property type="entry name" value="IG"/>
    <property type="match status" value="2"/>
</dbReference>
<dbReference type="InterPro" id="IPR013783">
    <property type="entry name" value="Ig-like_fold"/>
</dbReference>
<keyword evidence="1" id="KW-0732">Signal</keyword>
<keyword evidence="7" id="KW-1185">Reference proteome</keyword>
<sequence length="369" mass="39449">MSPSLTALFCLGESPGVTGRCLLPKPSLRALPSSLVPLERPVTIWCQGPPGVDLYRLEKLGSKKYEDQNFLSISAMKTSHAGRYRCSYQNGSQWSLPSDHLELVATGVFDKPSLTAHPSHVVLPGGGVTLKCQSQYGFDQFALYKEGDAGFYKRLEKQYLADFPMAPVTTAHSGTYRCYSFSNVSPYLWSSPSNPMVLTVTGKGCRPHSPSSASEANVPVSPEGSSAPVGLARQDHTQGNLVRICLGAVVLILLLGVVAEDWHSQRRALGPRVKPWPPSPRVCAAQERSSGSGTGWTAAVCGARVGTHGTCDNSCHLGDPCRPLSHLVDPGAPVPRDVHLGPTEATTSRLGQPLGHCTGFASFLGFTLR</sequence>
<evidence type="ECO:0000256" key="1">
    <source>
        <dbReference type="ARBA" id="ARBA00022729"/>
    </source>
</evidence>
<name>A0A8C9PK13_SPEDA</name>
<dbReference type="PANTHER" id="PTHR11738">
    <property type="entry name" value="MHC CLASS I NK CELL RECEPTOR"/>
    <property type="match status" value="1"/>
</dbReference>
<organism evidence="6 7">
    <name type="scientific">Spermophilus dauricus</name>
    <name type="common">Daurian ground squirrel</name>
    <dbReference type="NCBI Taxonomy" id="99837"/>
    <lineage>
        <taxon>Eukaryota</taxon>
        <taxon>Metazoa</taxon>
        <taxon>Chordata</taxon>
        <taxon>Craniata</taxon>
        <taxon>Vertebrata</taxon>
        <taxon>Euteleostomi</taxon>
        <taxon>Mammalia</taxon>
        <taxon>Eutheria</taxon>
        <taxon>Euarchontoglires</taxon>
        <taxon>Glires</taxon>
        <taxon>Rodentia</taxon>
        <taxon>Sciuromorpha</taxon>
        <taxon>Sciuridae</taxon>
        <taxon>Xerinae</taxon>
        <taxon>Marmotini</taxon>
        <taxon>Spermophilus</taxon>
    </lineage>
</organism>
<dbReference type="Pfam" id="PF00047">
    <property type="entry name" value="ig"/>
    <property type="match status" value="1"/>
</dbReference>
<feature type="domain" description="Immunoglobulin" evidence="5">
    <location>
        <begin position="31"/>
        <end position="106"/>
    </location>
</feature>
<dbReference type="Proteomes" id="UP000694422">
    <property type="component" value="Unplaced"/>
</dbReference>
<feature type="region of interest" description="Disordered" evidence="4">
    <location>
        <begin position="202"/>
        <end position="230"/>
    </location>
</feature>
<dbReference type="FunFam" id="2.60.40.10:FF:000049">
    <property type="entry name" value="Leukocyte immunoglobulin-like receptor subfamily B member 1"/>
    <property type="match status" value="2"/>
</dbReference>
<dbReference type="InterPro" id="IPR036179">
    <property type="entry name" value="Ig-like_dom_sf"/>
</dbReference>
<feature type="domain" description="Immunoglobulin" evidence="5">
    <location>
        <begin position="117"/>
        <end position="201"/>
    </location>
</feature>
<keyword evidence="2" id="KW-1015">Disulfide bond</keyword>
<dbReference type="SUPFAM" id="SSF48726">
    <property type="entry name" value="Immunoglobulin"/>
    <property type="match status" value="2"/>
</dbReference>
<evidence type="ECO:0000313" key="7">
    <source>
        <dbReference type="Proteomes" id="UP000694422"/>
    </source>
</evidence>
<dbReference type="InterPro" id="IPR050412">
    <property type="entry name" value="Ig-like_Receptors_ImmuneReg"/>
</dbReference>
<dbReference type="GO" id="GO:0005886">
    <property type="term" value="C:plasma membrane"/>
    <property type="evidence" value="ECO:0007669"/>
    <property type="project" value="TreeGrafter"/>
</dbReference>
<protein>
    <recommendedName>
        <fullName evidence="5">Immunoglobulin domain-containing protein</fullName>
    </recommendedName>
</protein>
<reference evidence="6" key="1">
    <citation type="submission" date="2025-08" db="UniProtKB">
        <authorList>
            <consortium name="Ensembl"/>
        </authorList>
    </citation>
    <scope>IDENTIFICATION</scope>
</reference>
<dbReference type="InterPro" id="IPR003599">
    <property type="entry name" value="Ig_sub"/>
</dbReference>
<evidence type="ECO:0000256" key="2">
    <source>
        <dbReference type="ARBA" id="ARBA00023157"/>
    </source>
</evidence>
<dbReference type="InterPro" id="IPR013151">
    <property type="entry name" value="Immunoglobulin_dom"/>
</dbReference>
<evidence type="ECO:0000259" key="5">
    <source>
        <dbReference type="SMART" id="SM00409"/>
    </source>
</evidence>
<reference evidence="6" key="2">
    <citation type="submission" date="2025-09" db="UniProtKB">
        <authorList>
            <consortium name="Ensembl"/>
        </authorList>
    </citation>
    <scope>IDENTIFICATION</scope>
</reference>
<dbReference type="Ensembl" id="ENSSDAT00000010006.1">
    <property type="protein sequence ID" value="ENSSDAP00000008806.1"/>
    <property type="gene ID" value="ENSSDAG00000008010.1"/>
</dbReference>
<keyword evidence="3" id="KW-0393">Immunoglobulin domain</keyword>